<sequence>MGICCHKSLTCNDVTAVSAHFCHGHVASRLTTAGHVFLATGKLVPATDEGDPMRVKTRASRAVLRLKYGLLRSLGVVSPSGRYPLPPRWAMSKLGRHRFYDAPECDDPTCEAGCCGPLVVSAGALPVTRCLLACCAPASDTVDPVATGAVNGRERGDSAC</sequence>
<dbReference type="GeneID" id="26641650"/>
<reference evidence="1 2" key="1">
    <citation type="submission" date="2015-03" db="EMBL/GenBank/DDBJ databases">
        <authorList>
            <person name="Djamen P.Y."/>
            <person name="Nguyen L."/>
            <person name="Gibbs Z.A."/>
            <person name="Donegan-Quick R."/>
            <person name="Visi D.K."/>
            <person name="Allen M.S."/>
            <person name="Hughes L.E."/>
            <person name="Bradley K.W."/>
            <person name="Asai D.J."/>
            <person name="Bowman C.A."/>
            <person name="Russell D.A."/>
            <person name="Pope W.H."/>
            <person name="Jacobs-Sera D."/>
            <person name="Hendrix R.W."/>
            <person name="Hatfull G.F."/>
        </authorList>
    </citation>
    <scope>NUCLEOTIDE SEQUENCE [LARGE SCALE GENOMIC DNA]</scope>
</reference>
<gene>
    <name evidence="1" type="ORF">SEA_YDN12_22</name>
</gene>
<dbReference type="OrthoDB" id="34438at10239"/>
<dbReference type="Proteomes" id="UP000033007">
    <property type="component" value="Segment"/>
</dbReference>
<accession>A0A0E3GMS9</accession>
<protein>
    <submittedName>
        <fullName evidence="1">Uncharacterized protein</fullName>
    </submittedName>
</protein>
<proteinExistence type="predicted"/>
<dbReference type="RefSeq" id="YP_009215324.1">
    <property type="nucleotide sequence ID" value="NC_028974.1"/>
</dbReference>
<organism evidence="1 2">
    <name type="scientific">Streptomyces phage YDN12</name>
    <dbReference type="NCBI Taxonomy" id="1636183"/>
    <lineage>
        <taxon>Viruses</taxon>
        <taxon>Duplodnaviria</taxon>
        <taxon>Heunggongvirae</taxon>
        <taxon>Uroviricota</taxon>
        <taxon>Caudoviricetes</taxon>
        <taxon>Woodruffvirus</taxon>
        <taxon>Woodruffvirus YDN12</taxon>
    </lineage>
</organism>
<keyword evidence="2" id="KW-1185">Reference proteome</keyword>
<evidence type="ECO:0000313" key="1">
    <source>
        <dbReference type="EMBL" id="AKA61689.1"/>
    </source>
</evidence>
<dbReference type="EMBL" id="KP876465">
    <property type="protein sequence ID" value="AKA61689.1"/>
    <property type="molecule type" value="Genomic_DNA"/>
</dbReference>
<evidence type="ECO:0000313" key="2">
    <source>
        <dbReference type="Proteomes" id="UP000033007"/>
    </source>
</evidence>
<name>A0A0E3GMS9_9CAUD</name>
<dbReference type="KEGG" id="vg:26641650"/>